<dbReference type="Proteomes" id="UP000828390">
    <property type="component" value="Unassembled WGS sequence"/>
</dbReference>
<accession>A0A9D4G729</accession>
<comment type="caution">
    <text evidence="2">The sequence shown here is derived from an EMBL/GenBank/DDBJ whole genome shotgun (WGS) entry which is preliminary data.</text>
</comment>
<reference evidence="2" key="1">
    <citation type="journal article" date="2019" name="bioRxiv">
        <title>The Genome of the Zebra Mussel, Dreissena polymorpha: A Resource for Invasive Species Research.</title>
        <authorList>
            <person name="McCartney M.A."/>
            <person name="Auch B."/>
            <person name="Kono T."/>
            <person name="Mallez S."/>
            <person name="Zhang Y."/>
            <person name="Obille A."/>
            <person name="Becker A."/>
            <person name="Abrahante J.E."/>
            <person name="Garbe J."/>
            <person name="Badalamenti J.P."/>
            <person name="Herman A."/>
            <person name="Mangelson H."/>
            <person name="Liachko I."/>
            <person name="Sullivan S."/>
            <person name="Sone E.D."/>
            <person name="Koren S."/>
            <person name="Silverstein K.A.T."/>
            <person name="Beckman K.B."/>
            <person name="Gohl D.M."/>
        </authorList>
    </citation>
    <scope>NUCLEOTIDE SEQUENCE</scope>
    <source>
        <strain evidence="2">Duluth1</strain>
        <tissue evidence="2">Whole animal</tissue>
    </source>
</reference>
<keyword evidence="3" id="KW-1185">Reference proteome</keyword>
<gene>
    <name evidence="2" type="ORF">DPMN_140111</name>
</gene>
<evidence type="ECO:0000313" key="2">
    <source>
        <dbReference type="EMBL" id="KAH3811696.1"/>
    </source>
</evidence>
<dbReference type="EMBL" id="JAIWYP010000006">
    <property type="protein sequence ID" value="KAH3811696.1"/>
    <property type="molecule type" value="Genomic_DNA"/>
</dbReference>
<reference evidence="2" key="2">
    <citation type="submission" date="2020-11" db="EMBL/GenBank/DDBJ databases">
        <authorList>
            <person name="McCartney M.A."/>
            <person name="Auch B."/>
            <person name="Kono T."/>
            <person name="Mallez S."/>
            <person name="Becker A."/>
            <person name="Gohl D.M."/>
            <person name="Silverstein K.A.T."/>
            <person name="Koren S."/>
            <person name="Bechman K.B."/>
            <person name="Herman A."/>
            <person name="Abrahante J.E."/>
            <person name="Garbe J."/>
        </authorList>
    </citation>
    <scope>NUCLEOTIDE SEQUENCE</scope>
    <source>
        <strain evidence="2">Duluth1</strain>
        <tissue evidence="2">Whole animal</tissue>
    </source>
</reference>
<feature type="region of interest" description="Disordered" evidence="1">
    <location>
        <begin position="1"/>
        <end position="52"/>
    </location>
</feature>
<evidence type="ECO:0000313" key="3">
    <source>
        <dbReference type="Proteomes" id="UP000828390"/>
    </source>
</evidence>
<sequence length="145" mass="15504">MMHCRHQSPSIRQDGDRTVPMESRSTSDLISTTVSRSLPDGIGQGHRPMPDQMASAMRSLSGDYAGHFMTGTSPDTGPVTGDRSGQRPVIGDRSGQTYRSTLTGPVIGHTHRSPGTGPVTGQTFRSPVNIDRSGHRSDIPVTGQH</sequence>
<name>A0A9D4G729_DREPO</name>
<feature type="region of interest" description="Disordered" evidence="1">
    <location>
        <begin position="64"/>
        <end position="145"/>
    </location>
</feature>
<protein>
    <submittedName>
        <fullName evidence="2">Uncharacterized protein</fullName>
    </submittedName>
</protein>
<proteinExistence type="predicted"/>
<organism evidence="2 3">
    <name type="scientific">Dreissena polymorpha</name>
    <name type="common">Zebra mussel</name>
    <name type="synonym">Mytilus polymorpha</name>
    <dbReference type="NCBI Taxonomy" id="45954"/>
    <lineage>
        <taxon>Eukaryota</taxon>
        <taxon>Metazoa</taxon>
        <taxon>Spiralia</taxon>
        <taxon>Lophotrochozoa</taxon>
        <taxon>Mollusca</taxon>
        <taxon>Bivalvia</taxon>
        <taxon>Autobranchia</taxon>
        <taxon>Heteroconchia</taxon>
        <taxon>Euheterodonta</taxon>
        <taxon>Imparidentia</taxon>
        <taxon>Neoheterodontei</taxon>
        <taxon>Myida</taxon>
        <taxon>Dreissenoidea</taxon>
        <taxon>Dreissenidae</taxon>
        <taxon>Dreissena</taxon>
    </lineage>
</organism>
<feature type="compositionally biased region" description="Polar residues" evidence="1">
    <location>
        <begin position="94"/>
        <end position="103"/>
    </location>
</feature>
<dbReference type="AlphaFoldDB" id="A0A9D4G729"/>
<feature type="compositionally biased region" description="Polar residues" evidence="1">
    <location>
        <begin position="23"/>
        <end position="36"/>
    </location>
</feature>
<evidence type="ECO:0000256" key="1">
    <source>
        <dbReference type="SAM" id="MobiDB-lite"/>
    </source>
</evidence>